<dbReference type="PANTHER" id="PTHR30032:SF8">
    <property type="entry name" value="GERMINATION-SPECIFIC N-ACETYLMURAMOYL-L-ALANINE AMIDASE"/>
    <property type="match status" value="1"/>
</dbReference>
<dbReference type="AlphaFoldDB" id="A0A0J1FTU7"/>
<evidence type="ECO:0000313" key="4">
    <source>
        <dbReference type="EMBL" id="KLU66889.1"/>
    </source>
</evidence>
<evidence type="ECO:0000256" key="2">
    <source>
        <dbReference type="SAM" id="SignalP"/>
    </source>
</evidence>
<keyword evidence="5" id="KW-1185">Reference proteome</keyword>
<dbReference type="SMART" id="SM00060">
    <property type="entry name" value="FN3"/>
    <property type="match status" value="2"/>
</dbReference>
<gene>
    <name evidence="4" type="primary">lytC_3</name>
    <name evidence="4" type="ORF">DEAC_c08230</name>
</gene>
<feature type="compositionally biased region" description="Low complexity" evidence="1">
    <location>
        <begin position="328"/>
        <end position="346"/>
    </location>
</feature>
<dbReference type="InterPro" id="IPR036116">
    <property type="entry name" value="FN3_sf"/>
</dbReference>
<dbReference type="GO" id="GO:0008745">
    <property type="term" value="F:N-acetylmuramoyl-L-alanine amidase activity"/>
    <property type="evidence" value="ECO:0007669"/>
    <property type="project" value="UniProtKB-EC"/>
</dbReference>
<dbReference type="InterPro" id="IPR007253">
    <property type="entry name" value="Cell_wall-bd_2"/>
</dbReference>
<feature type="domain" description="Fibronectin type-III" evidence="3">
    <location>
        <begin position="375"/>
        <end position="462"/>
    </location>
</feature>
<dbReference type="Proteomes" id="UP000036356">
    <property type="component" value="Unassembled WGS sequence"/>
</dbReference>
<dbReference type="EMBL" id="LDZY01000003">
    <property type="protein sequence ID" value="KLU66889.1"/>
    <property type="molecule type" value="Genomic_DNA"/>
</dbReference>
<feature type="signal peptide" evidence="2">
    <location>
        <begin position="1"/>
        <end position="28"/>
    </location>
</feature>
<accession>A0A0J1FTU7</accession>
<feature type="domain" description="Fibronectin type-III" evidence="3">
    <location>
        <begin position="468"/>
        <end position="553"/>
    </location>
</feature>
<dbReference type="InterPro" id="IPR051922">
    <property type="entry name" value="Bact_Sporulation_Assoc"/>
</dbReference>
<dbReference type="Pfam" id="PF04122">
    <property type="entry name" value="CW_binding_2"/>
    <property type="match status" value="3"/>
</dbReference>
<feature type="compositionally biased region" description="Low complexity" evidence="1">
    <location>
        <begin position="353"/>
        <end position="371"/>
    </location>
</feature>
<dbReference type="PANTHER" id="PTHR30032">
    <property type="entry name" value="N-ACETYLMURAMOYL-L-ALANINE AMIDASE-RELATED"/>
    <property type="match status" value="1"/>
</dbReference>
<evidence type="ECO:0000259" key="3">
    <source>
        <dbReference type="PROSITE" id="PS50853"/>
    </source>
</evidence>
<dbReference type="Gene3D" id="3.40.50.12090">
    <property type="match status" value="2"/>
</dbReference>
<sequence>MQKLKLKSVAISLCLLVSMIMVPKGAYAVTATKIQNTRLAGEDQYQTAAAIANAGWTSSYYAVVASGENFPDALCAAPLAAKYDAPILLNSVNHLEDATKEELLNLHVKSVIMIGGQGILSAGVQQEIENLGINVWRIAGQDRYATSLDVAQVLGKSDDAVIASGDDFQDVLSVAPIAALKQMPIILTPENLLQPDIKDYVEKSVEKTYVLGDESYISDGVVKQLPSPQRINSTDHYSTNIEIIKTFAKDLDLSTCYVATGETYPDALSGSVLASLTKSPVILVKEPLNAETLSFFTDNMNNIKKVTALGGTAVVSDNLLSTITTNTSAASGTATDSGTKGSTTSGVNGGTDSGSNTGNNSGTNTGVDNNGILGSPNHFEADAVDTNEIDLSWDSVNNAISYNVYRTTADSGIYQLVTSATFPYYTDDTVSSGVTYYYKVQAVNTTGTGAFSNVVYATALLDQSVFSPPTNLVAVGQNNSQILLSWSGVSNAAYYNIYRATSFSGTYEKIASPAFVTYLDSSVSTGKVYYYKVQAVGAKGPSDFSNITYTATK</sequence>
<evidence type="ECO:0000256" key="1">
    <source>
        <dbReference type="SAM" id="MobiDB-lite"/>
    </source>
</evidence>
<protein>
    <submittedName>
        <fullName evidence="4">N-acetylmuramoyl-L-alanine amidase LytC</fullName>
        <ecNumber evidence="4">3.5.1.28</ecNumber>
    </submittedName>
</protein>
<feature type="chain" id="PRO_5005251046" evidence="2">
    <location>
        <begin position="29"/>
        <end position="553"/>
    </location>
</feature>
<keyword evidence="4" id="KW-0378">Hydrolase</keyword>
<dbReference type="PATRIC" id="fig|476652.3.peg.844"/>
<dbReference type="SUPFAM" id="SSF49265">
    <property type="entry name" value="Fibronectin type III"/>
    <property type="match status" value="1"/>
</dbReference>
<dbReference type="EC" id="3.5.1.28" evidence="4"/>
<dbReference type="InterPro" id="IPR013783">
    <property type="entry name" value="Ig-like_fold"/>
</dbReference>
<proteinExistence type="predicted"/>
<name>A0A0J1FTU7_9FIRM</name>
<dbReference type="CDD" id="cd00063">
    <property type="entry name" value="FN3"/>
    <property type="match status" value="2"/>
</dbReference>
<dbReference type="PROSITE" id="PS50853">
    <property type="entry name" value="FN3"/>
    <property type="match status" value="2"/>
</dbReference>
<dbReference type="InterPro" id="IPR003961">
    <property type="entry name" value="FN3_dom"/>
</dbReference>
<feature type="region of interest" description="Disordered" evidence="1">
    <location>
        <begin position="328"/>
        <end position="374"/>
    </location>
</feature>
<organism evidence="4 5">
    <name type="scientific">Desulfosporosinus acididurans</name>
    <dbReference type="NCBI Taxonomy" id="476652"/>
    <lineage>
        <taxon>Bacteria</taxon>
        <taxon>Bacillati</taxon>
        <taxon>Bacillota</taxon>
        <taxon>Clostridia</taxon>
        <taxon>Eubacteriales</taxon>
        <taxon>Desulfitobacteriaceae</taxon>
        <taxon>Desulfosporosinus</taxon>
    </lineage>
</organism>
<reference evidence="4 5" key="1">
    <citation type="submission" date="2015-06" db="EMBL/GenBank/DDBJ databases">
        <title>Draft genome of the moderately acidophilic sulfate reducer Candidatus Desulfosporosinus acididurans strain M1.</title>
        <authorList>
            <person name="Poehlein A."/>
            <person name="Petzsch P."/>
            <person name="Johnson B.D."/>
            <person name="Schloemann M."/>
            <person name="Daniel R."/>
            <person name="Muehling M."/>
        </authorList>
    </citation>
    <scope>NUCLEOTIDE SEQUENCE [LARGE SCALE GENOMIC DNA]</scope>
    <source>
        <strain evidence="4 5">M1</strain>
    </source>
</reference>
<dbReference type="Gene3D" id="2.60.40.10">
    <property type="entry name" value="Immunoglobulins"/>
    <property type="match status" value="2"/>
</dbReference>
<keyword evidence="2" id="KW-0732">Signal</keyword>
<dbReference type="STRING" id="476652.DEAC_c08230"/>
<evidence type="ECO:0000313" key="5">
    <source>
        <dbReference type="Proteomes" id="UP000036356"/>
    </source>
</evidence>
<comment type="caution">
    <text evidence="4">The sequence shown here is derived from an EMBL/GenBank/DDBJ whole genome shotgun (WGS) entry which is preliminary data.</text>
</comment>